<keyword evidence="5 10" id="KW-0145">Chemotaxis</keyword>
<dbReference type="InterPro" id="IPR005503">
    <property type="entry name" value="FliL"/>
</dbReference>
<keyword evidence="9 10" id="KW-0472">Membrane</keyword>
<evidence type="ECO:0000256" key="8">
    <source>
        <dbReference type="ARBA" id="ARBA00022989"/>
    </source>
</evidence>
<keyword evidence="10" id="KW-0997">Cell inner membrane</keyword>
<evidence type="ECO:0000256" key="9">
    <source>
        <dbReference type="ARBA" id="ARBA00023136"/>
    </source>
</evidence>
<evidence type="ECO:0000256" key="3">
    <source>
        <dbReference type="ARBA" id="ARBA00008281"/>
    </source>
</evidence>
<evidence type="ECO:0000256" key="6">
    <source>
        <dbReference type="ARBA" id="ARBA00022692"/>
    </source>
</evidence>
<dbReference type="AlphaFoldDB" id="A0A7W4LMJ9"/>
<dbReference type="GO" id="GO:0005886">
    <property type="term" value="C:plasma membrane"/>
    <property type="evidence" value="ECO:0007669"/>
    <property type="project" value="UniProtKB-SubCell"/>
</dbReference>
<comment type="similarity">
    <text evidence="3 10">Belongs to the FliL family.</text>
</comment>
<name>A0A7W4LMJ9_9GAMM</name>
<dbReference type="PANTHER" id="PTHR35091">
    <property type="entry name" value="FLAGELLAR PROTEIN FLIL"/>
    <property type="match status" value="1"/>
</dbReference>
<keyword evidence="11" id="KW-0282">Flagellum</keyword>
<evidence type="ECO:0000256" key="1">
    <source>
        <dbReference type="ARBA" id="ARBA00002254"/>
    </source>
</evidence>
<dbReference type="EMBL" id="JACJUD010000004">
    <property type="protein sequence ID" value="MBB2495904.1"/>
    <property type="molecule type" value="Genomic_DNA"/>
</dbReference>
<keyword evidence="11" id="KW-0969">Cilium</keyword>
<keyword evidence="4" id="KW-1003">Cell membrane</keyword>
<dbReference type="GO" id="GO:0071978">
    <property type="term" value="P:bacterial-type flagellum-dependent swarming motility"/>
    <property type="evidence" value="ECO:0007669"/>
    <property type="project" value="TreeGrafter"/>
</dbReference>
<evidence type="ECO:0000256" key="5">
    <source>
        <dbReference type="ARBA" id="ARBA00022500"/>
    </source>
</evidence>
<accession>A0A7W4LMJ9</accession>
<protein>
    <recommendedName>
        <fullName evidence="10">Flagellar protein FliL</fullName>
    </recommendedName>
</protein>
<dbReference type="RefSeq" id="WP_183089449.1">
    <property type="nucleotide sequence ID" value="NZ_JACJUD010000004.1"/>
</dbReference>
<evidence type="ECO:0000313" key="11">
    <source>
        <dbReference type="EMBL" id="MBB2495904.1"/>
    </source>
</evidence>
<organism evidence="11 12">
    <name type="scientific">Aquipseudomonas ullengensis</name>
    <dbReference type="NCBI Taxonomy" id="2759166"/>
    <lineage>
        <taxon>Bacteria</taxon>
        <taxon>Pseudomonadati</taxon>
        <taxon>Pseudomonadota</taxon>
        <taxon>Gammaproteobacteria</taxon>
        <taxon>Pseudomonadales</taxon>
        <taxon>Pseudomonadaceae</taxon>
        <taxon>Aquipseudomonas</taxon>
    </lineage>
</organism>
<keyword evidence="7 10" id="KW-0283">Flagellar rotation</keyword>
<dbReference type="Pfam" id="PF03748">
    <property type="entry name" value="FliL"/>
    <property type="match status" value="1"/>
</dbReference>
<keyword evidence="11" id="KW-0966">Cell projection</keyword>
<comment type="subcellular location">
    <subcellularLocation>
        <location evidence="10">Cell inner membrane</location>
    </subcellularLocation>
    <subcellularLocation>
        <location evidence="2">Cell membrane</location>
        <topology evidence="2">Single-pass membrane protein</topology>
    </subcellularLocation>
</comment>
<evidence type="ECO:0000256" key="4">
    <source>
        <dbReference type="ARBA" id="ARBA00022475"/>
    </source>
</evidence>
<dbReference type="Proteomes" id="UP000542720">
    <property type="component" value="Unassembled WGS sequence"/>
</dbReference>
<dbReference type="GO" id="GO:0009425">
    <property type="term" value="C:bacterial-type flagellum basal body"/>
    <property type="evidence" value="ECO:0007669"/>
    <property type="project" value="InterPro"/>
</dbReference>
<proteinExistence type="inferred from homology"/>
<dbReference type="NCBIfam" id="NF004285">
    <property type="entry name" value="PRK05696.1"/>
    <property type="match status" value="1"/>
</dbReference>
<evidence type="ECO:0000256" key="10">
    <source>
        <dbReference type="RuleBase" id="RU364125"/>
    </source>
</evidence>
<comment type="caution">
    <text evidence="11">The sequence shown here is derived from an EMBL/GenBank/DDBJ whole genome shotgun (WGS) entry which is preliminary data.</text>
</comment>
<keyword evidence="12" id="KW-1185">Reference proteome</keyword>
<evidence type="ECO:0000256" key="2">
    <source>
        <dbReference type="ARBA" id="ARBA00004162"/>
    </source>
</evidence>
<comment type="function">
    <text evidence="1 10">Controls the rotational direction of flagella during chemotaxis.</text>
</comment>
<evidence type="ECO:0000313" key="12">
    <source>
        <dbReference type="Proteomes" id="UP000542720"/>
    </source>
</evidence>
<gene>
    <name evidence="11" type="primary">fliL</name>
    <name evidence="11" type="ORF">H3H51_12815</name>
</gene>
<keyword evidence="8 10" id="KW-1133">Transmembrane helix</keyword>
<reference evidence="11 12" key="1">
    <citation type="submission" date="2020-08" db="EMBL/GenBank/DDBJ databases">
        <authorList>
            <person name="Kim C.M."/>
        </authorList>
    </citation>
    <scope>NUCLEOTIDE SEQUENCE [LARGE SCALE GENOMIC DNA]</scope>
    <source>
        <strain evidence="11 12">UL070</strain>
    </source>
</reference>
<dbReference type="GO" id="GO:0006935">
    <property type="term" value="P:chemotaxis"/>
    <property type="evidence" value="ECO:0007669"/>
    <property type="project" value="UniProtKB-KW"/>
</dbReference>
<keyword evidence="6 10" id="KW-0812">Transmembrane</keyword>
<feature type="transmembrane region" description="Helical" evidence="10">
    <location>
        <begin position="27"/>
        <end position="50"/>
    </location>
</feature>
<evidence type="ECO:0000256" key="7">
    <source>
        <dbReference type="ARBA" id="ARBA00022779"/>
    </source>
</evidence>
<dbReference type="PANTHER" id="PTHR35091:SF2">
    <property type="entry name" value="FLAGELLAR PROTEIN FLIL"/>
    <property type="match status" value="1"/>
</dbReference>
<sequence length="181" mass="19744">MAKKQAPKAPTADAAGDKPAGKSKLKLIILIVVGLLLAIGLSVGATWFFLGKNASKDEEAEKTEEHSSEAAAPVKQPAIYELVAPAFIVNFNYQGRQRYMQVSVALMARDQAELDALKVHMPVLRNRLVMLFSGQDFAALMTPVGKEMLRQQATASVQELAQKETGKMAIEQVLFTNFVLQ</sequence>